<keyword evidence="2" id="KW-1185">Reference proteome</keyword>
<organism evidence="1 2">
    <name type="scientific">Adiantum capillus-veneris</name>
    <name type="common">Maidenhair fern</name>
    <dbReference type="NCBI Taxonomy" id="13818"/>
    <lineage>
        <taxon>Eukaryota</taxon>
        <taxon>Viridiplantae</taxon>
        <taxon>Streptophyta</taxon>
        <taxon>Embryophyta</taxon>
        <taxon>Tracheophyta</taxon>
        <taxon>Polypodiopsida</taxon>
        <taxon>Polypodiidae</taxon>
        <taxon>Polypodiales</taxon>
        <taxon>Pteridineae</taxon>
        <taxon>Pteridaceae</taxon>
        <taxon>Vittarioideae</taxon>
        <taxon>Adiantum</taxon>
    </lineage>
</organism>
<accession>A0A9D4U2G5</accession>
<comment type="caution">
    <text evidence="1">The sequence shown here is derived from an EMBL/GenBank/DDBJ whole genome shotgun (WGS) entry which is preliminary data.</text>
</comment>
<evidence type="ECO:0000313" key="2">
    <source>
        <dbReference type="Proteomes" id="UP000886520"/>
    </source>
</evidence>
<dbReference type="AlphaFoldDB" id="A0A9D4U2G5"/>
<name>A0A9D4U2G5_ADICA</name>
<protein>
    <submittedName>
        <fullName evidence="1">Uncharacterized protein</fullName>
    </submittedName>
</protein>
<sequence>MPCTSKGAGLVHLETSVLRWLIHSIYPRNLTCWVILFSAGSEMGTLPWLTCGLHQACQGKCPRCKLDRSRHSKELLLIL</sequence>
<evidence type="ECO:0000313" key="1">
    <source>
        <dbReference type="EMBL" id="KAI5060122.1"/>
    </source>
</evidence>
<dbReference type="EMBL" id="JABFUD020000024">
    <property type="protein sequence ID" value="KAI5060122.1"/>
    <property type="molecule type" value="Genomic_DNA"/>
</dbReference>
<proteinExistence type="predicted"/>
<gene>
    <name evidence="1" type="ORF">GOP47_0024542</name>
</gene>
<dbReference type="Proteomes" id="UP000886520">
    <property type="component" value="Chromosome 24"/>
</dbReference>
<reference evidence="1" key="1">
    <citation type="submission" date="2021-01" db="EMBL/GenBank/DDBJ databases">
        <title>Adiantum capillus-veneris genome.</title>
        <authorList>
            <person name="Fang Y."/>
            <person name="Liao Q."/>
        </authorList>
    </citation>
    <scope>NUCLEOTIDE SEQUENCE</scope>
    <source>
        <strain evidence="1">H3</strain>
        <tissue evidence="1">Leaf</tissue>
    </source>
</reference>